<evidence type="ECO:0000256" key="2">
    <source>
        <dbReference type="SAM" id="MobiDB-lite"/>
    </source>
</evidence>
<evidence type="ECO:0000313" key="6">
    <source>
        <dbReference type="EMBL" id="CAH0389331.1"/>
    </source>
</evidence>
<dbReference type="KEGG" id="btab:109042399"/>
<name>A0A9P0AF17_BEMTA</name>
<dbReference type="GO" id="GO:0008234">
    <property type="term" value="F:cysteine-type peptidase activity"/>
    <property type="evidence" value="ECO:0007669"/>
    <property type="project" value="InterPro"/>
</dbReference>
<sequence length="425" mass="47978">MVHLCGDKLSSEESLFMLKTFLIFFGALLIGTAEGSLTFGLSAKKTISLLKDFERYMVEYAKSYTSFAEKMMRFSVFKENLRIIADLMAGQTATKFGIGPYTDMTAAEFAQVYMNSPGERPLQRQRRTPTVTMPFSNFTRMRDSYNLNSLGPSRKRPASFPPAGNETSEKKTKISTAEANPVSDDESTSEFRYFDGPKLDPKPSDNMYWVNSKFYPDPQDQFEPQWCGSCWAFTTAGTLEIVLSRAKKAIVRFSKQQLVDCVKRAHGCNGADVIFPLTYLTVKGIAKEEDYPYTAKNGTCNEKAVRSVVKVKMFHTKHSKEEIMEALKYSPVIVNMHVPAEFQHYRGGLFNSKYCKSNSTMRYHSMILVGIENEQWVLRDSSGLNWGEKGHVFIKIGECDIGRDSYAITEWKDMSADSGLAGSLH</sequence>
<comment type="similarity">
    <text evidence="1">Belongs to the peptidase C1 family.</text>
</comment>
<dbReference type="InterPro" id="IPR013201">
    <property type="entry name" value="Prot_inhib_I29"/>
</dbReference>
<dbReference type="GO" id="GO:0006508">
    <property type="term" value="P:proteolysis"/>
    <property type="evidence" value="ECO:0007669"/>
    <property type="project" value="InterPro"/>
</dbReference>
<evidence type="ECO:0000256" key="3">
    <source>
        <dbReference type="SAM" id="Phobius"/>
    </source>
</evidence>
<dbReference type="Pfam" id="PF08246">
    <property type="entry name" value="Inhibitor_I29"/>
    <property type="match status" value="1"/>
</dbReference>
<dbReference type="Gene3D" id="3.90.70.10">
    <property type="entry name" value="Cysteine proteinases"/>
    <property type="match status" value="1"/>
</dbReference>
<feature type="transmembrane region" description="Helical" evidence="3">
    <location>
        <begin position="20"/>
        <end position="41"/>
    </location>
</feature>
<evidence type="ECO:0000259" key="4">
    <source>
        <dbReference type="SMART" id="SM00645"/>
    </source>
</evidence>
<gene>
    <name evidence="6" type="ORF">BEMITA_LOCUS8169</name>
</gene>
<dbReference type="InterPro" id="IPR013128">
    <property type="entry name" value="Peptidase_C1A"/>
</dbReference>
<dbReference type="CDD" id="cd02248">
    <property type="entry name" value="Peptidase_C1A"/>
    <property type="match status" value="1"/>
</dbReference>
<keyword evidence="3" id="KW-0812">Transmembrane</keyword>
<reference evidence="6" key="1">
    <citation type="submission" date="2021-12" db="EMBL/GenBank/DDBJ databases">
        <authorList>
            <person name="King R."/>
        </authorList>
    </citation>
    <scope>NUCLEOTIDE SEQUENCE</scope>
</reference>
<evidence type="ECO:0000259" key="5">
    <source>
        <dbReference type="SMART" id="SM00848"/>
    </source>
</evidence>
<proteinExistence type="inferred from homology"/>
<dbReference type="EMBL" id="OU963865">
    <property type="protein sequence ID" value="CAH0389331.1"/>
    <property type="molecule type" value="Genomic_DNA"/>
</dbReference>
<dbReference type="AlphaFoldDB" id="A0A9P0AF17"/>
<dbReference type="PANTHER" id="PTHR12411">
    <property type="entry name" value="CYSTEINE PROTEASE FAMILY C1-RELATED"/>
    <property type="match status" value="1"/>
</dbReference>
<dbReference type="InterPro" id="IPR038765">
    <property type="entry name" value="Papain-like_cys_pep_sf"/>
</dbReference>
<protein>
    <submittedName>
        <fullName evidence="6">Uncharacterized protein</fullName>
    </submittedName>
</protein>
<feature type="domain" description="Cathepsin propeptide inhibitor" evidence="5">
    <location>
        <begin position="53"/>
        <end position="109"/>
    </location>
</feature>
<dbReference type="InterPro" id="IPR000668">
    <property type="entry name" value="Peptidase_C1A_C"/>
</dbReference>
<keyword evidence="3" id="KW-0472">Membrane</keyword>
<evidence type="ECO:0000313" key="7">
    <source>
        <dbReference type="Proteomes" id="UP001152759"/>
    </source>
</evidence>
<evidence type="ECO:0000256" key="1">
    <source>
        <dbReference type="ARBA" id="ARBA00008455"/>
    </source>
</evidence>
<dbReference type="Pfam" id="PF00112">
    <property type="entry name" value="Peptidase_C1"/>
    <property type="match status" value="1"/>
</dbReference>
<dbReference type="SMART" id="SM00645">
    <property type="entry name" value="Pept_C1"/>
    <property type="match status" value="1"/>
</dbReference>
<dbReference type="SMART" id="SM00848">
    <property type="entry name" value="Inhibitor_I29"/>
    <property type="match status" value="1"/>
</dbReference>
<dbReference type="InterPro" id="IPR039417">
    <property type="entry name" value="Peptidase_C1A_papain-like"/>
</dbReference>
<dbReference type="Proteomes" id="UP001152759">
    <property type="component" value="Chromosome 4"/>
</dbReference>
<keyword evidence="3" id="KW-1133">Transmembrane helix</keyword>
<feature type="region of interest" description="Disordered" evidence="2">
    <location>
        <begin position="147"/>
        <end position="196"/>
    </location>
</feature>
<feature type="domain" description="Peptidase C1A papain C-terminal" evidence="4">
    <location>
        <begin position="203"/>
        <end position="409"/>
    </location>
</feature>
<accession>A0A9P0AF17</accession>
<organism evidence="6 7">
    <name type="scientific">Bemisia tabaci</name>
    <name type="common">Sweetpotato whitefly</name>
    <name type="synonym">Aleurodes tabaci</name>
    <dbReference type="NCBI Taxonomy" id="7038"/>
    <lineage>
        <taxon>Eukaryota</taxon>
        <taxon>Metazoa</taxon>
        <taxon>Ecdysozoa</taxon>
        <taxon>Arthropoda</taxon>
        <taxon>Hexapoda</taxon>
        <taxon>Insecta</taxon>
        <taxon>Pterygota</taxon>
        <taxon>Neoptera</taxon>
        <taxon>Paraneoptera</taxon>
        <taxon>Hemiptera</taxon>
        <taxon>Sternorrhyncha</taxon>
        <taxon>Aleyrodoidea</taxon>
        <taxon>Aleyrodidae</taxon>
        <taxon>Aleyrodinae</taxon>
        <taxon>Bemisia</taxon>
    </lineage>
</organism>
<dbReference type="SUPFAM" id="SSF54001">
    <property type="entry name" value="Cysteine proteinases"/>
    <property type="match status" value="1"/>
</dbReference>
<keyword evidence="7" id="KW-1185">Reference proteome</keyword>